<dbReference type="PROSITE" id="PS50110">
    <property type="entry name" value="RESPONSE_REGULATORY"/>
    <property type="match status" value="1"/>
</dbReference>
<sequence>MSQRVLALERDLFFAVKIRDTLRHLALETVVVRDVAGFAQALASSGPTREQPALAIVNISIPGVAWDEAIRLARQHGLPVLAFGPHVDLEARTKALEAGAQRVVSNAKLSSSLTSLVQELLASEGQASSDAASEDEP</sequence>
<name>A0A455T859_9CHLR</name>
<comment type="caution">
    <text evidence="1">Lacks conserved residue(s) required for the propagation of feature annotation.</text>
</comment>
<evidence type="ECO:0000313" key="3">
    <source>
        <dbReference type="EMBL" id="BBH95647.1"/>
    </source>
</evidence>
<protein>
    <recommendedName>
        <fullName evidence="2">Response regulatory domain-containing protein</fullName>
    </recommendedName>
</protein>
<dbReference type="GO" id="GO:0000160">
    <property type="term" value="P:phosphorelay signal transduction system"/>
    <property type="evidence" value="ECO:0007669"/>
    <property type="project" value="InterPro"/>
</dbReference>
<evidence type="ECO:0000259" key="2">
    <source>
        <dbReference type="PROSITE" id="PS50110"/>
    </source>
</evidence>
<dbReference type="SUPFAM" id="SSF52172">
    <property type="entry name" value="CheY-like"/>
    <property type="match status" value="1"/>
</dbReference>
<dbReference type="InterPro" id="IPR001789">
    <property type="entry name" value="Sig_transdc_resp-reg_receiver"/>
</dbReference>
<dbReference type="Gene3D" id="3.40.50.2300">
    <property type="match status" value="1"/>
</dbReference>
<gene>
    <name evidence="3" type="ORF">KTA_38460</name>
</gene>
<dbReference type="AlphaFoldDB" id="A0A455T859"/>
<accession>A0A455T859</accession>
<reference evidence="3" key="1">
    <citation type="submission" date="2018-12" db="EMBL/GenBank/DDBJ databases">
        <title>Novel natural products biosynthetic potential of the class Ktedonobacteria.</title>
        <authorList>
            <person name="Zheng Y."/>
            <person name="Saitou A."/>
            <person name="Wang C.M."/>
            <person name="Toyoda A."/>
            <person name="Minakuchi Y."/>
            <person name="Sekiguchi Y."/>
            <person name="Ueda K."/>
            <person name="Takano H."/>
            <person name="Sakai Y."/>
            <person name="Yokota A."/>
            <person name="Yabe S."/>
        </authorList>
    </citation>
    <scope>NUCLEOTIDE SEQUENCE</scope>
    <source>
        <strain evidence="3">A3-2</strain>
    </source>
</reference>
<organism evidence="3">
    <name type="scientific">Thermogemmatispora argillosa</name>
    <dbReference type="NCBI Taxonomy" id="2045280"/>
    <lineage>
        <taxon>Bacteria</taxon>
        <taxon>Bacillati</taxon>
        <taxon>Chloroflexota</taxon>
        <taxon>Ktedonobacteria</taxon>
        <taxon>Thermogemmatisporales</taxon>
        <taxon>Thermogemmatisporaceae</taxon>
        <taxon>Thermogemmatispora</taxon>
    </lineage>
</organism>
<dbReference type="InterPro" id="IPR011006">
    <property type="entry name" value="CheY-like_superfamily"/>
</dbReference>
<feature type="domain" description="Response regulatory" evidence="2">
    <location>
        <begin position="4"/>
        <end position="121"/>
    </location>
</feature>
<evidence type="ECO:0000256" key="1">
    <source>
        <dbReference type="PROSITE-ProRule" id="PRU00169"/>
    </source>
</evidence>
<proteinExistence type="predicted"/>
<dbReference type="EMBL" id="AP019377">
    <property type="protein sequence ID" value="BBH95647.1"/>
    <property type="molecule type" value="Genomic_DNA"/>
</dbReference>